<organism evidence="1 2">
    <name type="scientific">Desulfatitalea alkaliphila</name>
    <dbReference type="NCBI Taxonomy" id="2929485"/>
    <lineage>
        <taxon>Bacteria</taxon>
        <taxon>Pseudomonadati</taxon>
        <taxon>Thermodesulfobacteriota</taxon>
        <taxon>Desulfobacteria</taxon>
        <taxon>Desulfobacterales</taxon>
        <taxon>Desulfosarcinaceae</taxon>
        <taxon>Desulfatitalea</taxon>
    </lineage>
</organism>
<keyword evidence="2" id="KW-1185">Reference proteome</keyword>
<dbReference type="AlphaFoldDB" id="A0AA41UNH9"/>
<gene>
    <name evidence="1" type="ORF">MRX98_03000</name>
</gene>
<protein>
    <submittedName>
        <fullName evidence="1">Uncharacterized protein</fullName>
    </submittedName>
</protein>
<sequence length="420" mass="48440">MAKERKEGNALAELLEAAPHKVLSKLITELTVMFPDVRRECFDFLKSQSTVSKALIKRSEGEAVLALWSELAPDLDELDMYGGGDYGTEDHVAELLDQIRERLESKEVDADYRRELLDLVLPLIKSGNAGMDDMLDDVAYAACYNDSDLRGLAQAFEAMNKEWRTARARDIYRRLGDRDKYLELRAGRMEYGTDYHDLAAFYWESGEKEKAMQVAEEGLEKAKGRMDELRGFVAGRAREAGDREKYMALQLDQTTDDLTWGKYKDFEQLCSAAEWRLFEPKIVLQLKQAGRSERLKIHMHRNEYDQAVALLSKGRYPMSAWDGGYEVQVAKELEKDFPEEILKYYLSGLGNLNRNDQRKEYARKAKLMAKVRHVLVEVLDDKPRWEKFARKVKKDNFRRSAFQQEFADSVPGWRELGGPA</sequence>
<dbReference type="Proteomes" id="UP001165427">
    <property type="component" value="Unassembled WGS sequence"/>
</dbReference>
<evidence type="ECO:0000313" key="2">
    <source>
        <dbReference type="Proteomes" id="UP001165427"/>
    </source>
</evidence>
<name>A0AA41UNH9_9BACT</name>
<accession>A0AA41UNH9</accession>
<comment type="caution">
    <text evidence="1">The sequence shown here is derived from an EMBL/GenBank/DDBJ whole genome shotgun (WGS) entry which is preliminary data.</text>
</comment>
<dbReference type="EMBL" id="JALJRB010000002">
    <property type="protein sequence ID" value="MCJ8499528.1"/>
    <property type="molecule type" value="Genomic_DNA"/>
</dbReference>
<dbReference type="RefSeq" id="WP_246902893.1">
    <property type="nucleotide sequence ID" value="NZ_JALJRB010000002.1"/>
</dbReference>
<proteinExistence type="predicted"/>
<evidence type="ECO:0000313" key="1">
    <source>
        <dbReference type="EMBL" id="MCJ8499528.1"/>
    </source>
</evidence>
<reference evidence="1" key="1">
    <citation type="submission" date="2022-04" db="EMBL/GenBank/DDBJ databases">
        <title>Desulfatitalea alkaliphila sp. nov., a novel anaerobic sulfate-reducing bacterium isolated from terrestrial mud volcano, Taman Peninsula, Russia.</title>
        <authorList>
            <person name="Khomyakova M.A."/>
            <person name="Merkel A.Y."/>
            <person name="Slobodkin A.I."/>
        </authorList>
    </citation>
    <scope>NUCLEOTIDE SEQUENCE</scope>
    <source>
        <strain evidence="1">M08but</strain>
    </source>
</reference>